<organism evidence="1 2">
    <name type="scientific">[Candida] jaroonii</name>
    <dbReference type="NCBI Taxonomy" id="467808"/>
    <lineage>
        <taxon>Eukaryota</taxon>
        <taxon>Fungi</taxon>
        <taxon>Dikarya</taxon>
        <taxon>Ascomycota</taxon>
        <taxon>Saccharomycotina</taxon>
        <taxon>Pichiomycetes</taxon>
        <taxon>Debaryomycetaceae</taxon>
        <taxon>Yamadazyma</taxon>
    </lineage>
</organism>
<comment type="caution">
    <text evidence="1">The sequence shown here is derived from an EMBL/GenBank/DDBJ whole genome shotgun (WGS) entry which is preliminary data.</text>
</comment>
<evidence type="ECO:0000313" key="2">
    <source>
        <dbReference type="Proteomes" id="UP001152531"/>
    </source>
</evidence>
<keyword evidence="2" id="KW-1185">Reference proteome</keyword>
<name>A0ACA9Y6X2_9ASCO</name>
<evidence type="ECO:0000313" key="1">
    <source>
        <dbReference type="EMBL" id="CAH6720381.1"/>
    </source>
</evidence>
<protein>
    <submittedName>
        <fullName evidence="1">Uncharacterized protein</fullName>
    </submittedName>
</protein>
<proteinExistence type="predicted"/>
<sequence length="427" mass="49600">MKRYQLIGRKKALSKRATPDYGKYHLHSLPYEILCQIFSNLSNDLPQLVRTSMICVKFNNIINKNFLYKSIKFTTIDKFMKFSEVHIPRRFGSIDTSTQVNYIQCMEIKNPPSKSSKNHETKIAGSYKLSDDNTQQVVFNDFIKNFKTVIQNDYNLKILVISEISPQFEFDSLSFFKRKSNRRSLGKLVLKAQTGWSILFKVNHLSAILEVFNDIHEVELCNFIIDETKLQKIGDIPSTSIDKIIFNSCSYINRPSKRTLCKIFQSTSSLSLIQLKNSNDLSLIDFIKFNENLSSLSIDMSSRIFYTVNEDGNNDPSFNYKSFNPFFKLICSSKSYNLKHLTLENFDLIHECNHQSLLARNNLLELLEIVSPLPTMVKIKQKSQTCTKCGFSKTEHLNKDWSSFLKSIHFRDFTISDSHRVIYHIKQ</sequence>
<dbReference type="EMBL" id="CALSDN010000003">
    <property type="protein sequence ID" value="CAH6720381.1"/>
    <property type="molecule type" value="Genomic_DNA"/>
</dbReference>
<gene>
    <name evidence="1" type="ORF">CLIB1444_03S10638</name>
</gene>
<dbReference type="Proteomes" id="UP001152531">
    <property type="component" value="Unassembled WGS sequence"/>
</dbReference>
<reference evidence="1" key="1">
    <citation type="submission" date="2022-06" db="EMBL/GenBank/DDBJ databases">
        <authorList>
            <person name="Legras J.-L."/>
            <person name="Devillers H."/>
            <person name="Grondin C."/>
        </authorList>
    </citation>
    <scope>NUCLEOTIDE SEQUENCE</scope>
    <source>
        <strain evidence="1">CLIB 1444</strain>
    </source>
</reference>
<accession>A0ACA9Y6X2</accession>